<proteinExistence type="predicted"/>
<sequence>MAKLNKSQKALFEAIKAATNGAEGFKFISQLDAEYLVEAGLIEVNNEMTDADGNVAARAVAETTPETNKAAPVSKFEIESGIEIPKKSSRGAGRASVYPFDSLEVGQSFFVGNSAEVEDAYKSMGSTVSSANARYAEEIPGETKTNRKGNVVPATKQTRQFMHVRAEKDGVQGTRVFRVAVDGEADQA</sequence>
<evidence type="ECO:0000313" key="1">
    <source>
        <dbReference type="EMBL" id="QZA70439.1"/>
    </source>
</evidence>
<dbReference type="Proteomes" id="UP000828678">
    <property type="component" value="Segment"/>
</dbReference>
<dbReference type="InterPro" id="IPR055727">
    <property type="entry name" value="DUF7303"/>
</dbReference>
<accession>A0AAE8BPY3</accession>
<protein>
    <submittedName>
        <fullName evidence="1">Uncharacterized protein</fullName>
    </submittedName>
</protein>
<dbReference type="Pfam" id="PF23978">
    <property type="entry name" value="DUF7303"/>
    <property type="match status" value="1"/>
</dbReference>
<gene>
    <name evidence="1" type="primary">25</name>
    <name evidence="1" type="ORF">AH03_25</name>
</gene>
<keyword evidence="2" id="KW-1185">Reference proteome</keyword>
<reference evidence="1" key="1">
    <citation type="submission" date="2021-07" db="EMBL/GenBank/DDBJ databases">
        <authorList>
            <person name="Roth S.J."/>
            <person name="Krukonis G.P."/>
            <person name="Delesalle V.A."/>
        </authorList>
    </citation>
    <scope>NUCLEOTIDE SEQUENCE</scope>
</reference>
<evidence type="ECO:0000313" key="2">
    <source>
        <dbReference type="Proteomes" id="UP000828678"/>
    </source>
</evidence>
<dbReference type="EMBL" id="MZ501266">
    <property type="protein sequence ID" value="QZA70439.1"/>
    <property type="molecule type" value="Genomic_DNA"/>
</dbReference>
<name>A0AAE8BPY3_9CAUD</name>
<organism evidence="1 2">
    <name type="scientific">Erwinia phage AH03</name>
    <dbReference type="NCBI Taxonomy" id="2869568"/>
    <lineage>
        <taxon>Viruses</taxon>
        <taxon>Duplodnaviria</taxon>
        <taxon>Heunggongvirae</taxon>
        <taxon>Uroviricota</taxon>
        <taxon>Caudoviricetes</taxon>
        <taxon>Ahotrevirus</taxon>
        <taxon>Ahotrevirus AH03</taxon>
    </lineage>
</organism>